<protein>
    <submittedName>
        <fullName evidence="1">Uncharacterized protein</fullName>
    </submittedName>
</protein>
<accession>A0A6A5V7N5</accession>
<name>A0A6A5V7N5_9PLEO</name>
<dbReference type="Proteomes" id="UP000800036">
    <property type="component" value="Unassembled WGS sequence"/>
</dbReference>
<reference evidence="1" key="1">
    <citation type="journal article" date="2020" name="Stud. Mycol.">
        <title>101 Dothideomycetes genomes: a test case for predicting lifestyles and emergence of pathogens.</title>
        <authorList>
            <person name="Haridas S."/>
            <person name="Albert R."/>
            <person name="Binder M."/>
            <person name="Bloem J."/>
            <person name="Labutti K."/>
            <person name="Salamov A."/>
            <person name="Andreopoulos B."/>
            <person name="Baker S."/>
            <person name="Barry K."/>
            <person name="Bills G."/>
            <person name="Bluhm B."/>
            <person name="Cannon C."/>
            <person name="Castanera R."/>
            <person name="Culley D."/>
            <person name="Daum C."/>
            <person name="Ezra D."/>
            <person name="Gonzalez J."/>
            <person name="Henrissat B."/>
            <person name="Kuo A."/>
            <person name="Liang C."/>
            <person name="Lipzen A."/>
            <person name="Lutzoni F."/>
            <person name="Magnuson J."/>
            <person name="Mondo S."/>
            <person name="Nolan M."/>
            <person name="Ohm R."/>
            <person name="Pangilinan J."/>
            <person name="Park H.-J."/>
            <person name="Ramirez L."/>
            <person name="Alfaro M."/>
            <person name="Sun H."/>
            <person name="Tritt A."/>
            <person name="Yoshinaga Y."/>
            <person name="Zwiers L.-H."/>
            <person name="Turgeon B."/>
            <person name="Goodwin S."/>
            <person name="Spatafora J."/>
            <person name="Crous P."/>
            <person name="Grigoriev I."/>
        </authorList>
    </citation>
    <scope>NUCLEOTIDE SEQUENCE</scope>
    <source>
        <strain evidence="1">CBS 107.79</strain>
    </source>
</reference>
<organism evidence="1 2">
    <name type="scientific">Bimuria novae-zelandiae CBS 107.79</name>
    <dbReference type="NCBI Taxonomy" id="1447943"/>
    <lineage>
        <taxon>Eukaryota</taxon>
        <taxon>Fungi</taxon>
        <taxon>Dikarya</taxon>
        <taxon>Ascomycota</taxon>
        <taxon>Pezizomycotina</taxon>
        <taxon>Dothideomycetes</taxon>
        <taxon>Pleosporomycetidae</taxon>
        <taxon>Pleosporales</taxon>
        <taxon>Massarineae</taxon>
        <taxon>Didymosphaeriaceae</taxon>
        <taxon>Bimuria</taxon>
    </lineage>
</organism>
<sequence>MRAKEKGLASALVIQSGVFSLDRGSLGLVRTALGGARFCASFRRIRWLGWEMYMVLASACVTVSETVLGAHGITGGQHRLAALKRFNNELDISKRSSFGRSRQNSAPEVALFGRRDRSRWEEAPSDAARACCRHCQAPQGAPDRLCCGDGYISFYIPTITILFPNKASSPSYVFARCFSLPSVTSRDLLQANNPRCARSQCTYNNAWRELSTVKSAPRQAHVGTVEQQ</sequence>
<dbReference type="AlphaFoldDB" id="A0A6A5V7N5"/>
<gene>
    <name evidence="1" type="ORF">BU23DRAFT_198443</name>
</gene>
<evidence type="ECO:0000313" key="1">
    <source>
        <dbReference type="EMBL" id="KAF1971026.1"/>
    </source>
</evidence>
<evidence type="ECO:0000313" key="2">
    <source>
        <dbReference type="Proteomes" id="UP000800036"/>
    </source>
</evidence>
<keyword evidence="2" id="KW-1185">Reference proteome</keyword>
<proteinExistence type="predicted"/>
<dbReference type="EMBL" id="ML976696">
    <property type="protein sequence ID" value="KAF1971026.1"/>
    <property type="molecule type" value="Genomic_DNA"/>
</dbReference>